<gene>
    <name evidence="6" type="ORF">DWQ67_12525</name>
</gene>
<keyword evidence="1" id="KW-0479">Metal-binding</keyword>
<dbReference type="Gene3D" id="3.20.20.370">
    <property type="entry name" value="Glycoside hydrolase/deacetylase"/>
    <property type="match status" value="1"/>
</dbReference>
<dbReference type="PANTHER" id="PTHR10587">
    <property type="entry name" value="GLYCOSYL TRANSFERASE-RELATED"/>
    <property type="match status" value="1"/>
</dbReference>
<evidence type="ECO:0000256" key="3">
    <source>
        <dbReference type="SAM" id="MobiDB-lite"/>
    </source>
</evidence>
<evidence type="ECO:0000259" key="5">
    <source>
        <dbReference type="PROSITE" id="PS51677"/>
    </source>
</evidence>
<feature type="region of interest" description="Disordered" evidence="3">
    <location>
        <begin position="77"/>
        <end position="103"/>
    </location>
</feature>
<keyword evidence="2 6" id="KW-0378">Hydrolase</keyword>
<sequence>MRRPLSRRFVLSSMAALTAAALAVSGVGTGVFAATAGPDLVRAAAQTSTGALTPSTKRPTPLPGLPGAAFGFVPSTSAGGSSGGARASAGHSTAARKPSPKAEPQVNCAKVKCVALTFDDGPGPYTAQLLKHLEAGQAKATFFLLGQQVKQYPELVKAQATAGMELGNHSWDHPQLSRLKKKVVDSQVGRTNRVITKASGGTKAVFLRPPYGDLLRSQRGQVSMPLALWDVDTLDWKTRSTKATITSAAAAKPGDIVLMHDIHESTVRAVPQIVKKLKAKGIHLVTLSTLMGGKVKEHIEYGSGLRPRR</sequence>
<dbReference type="AlphaFoldDB" id="A0A496PGK6"/>
<dbReference type="GO" id="GO:0005975">
    <property type="term" value="P:carbohydrate metabolic process"/>
    <property type="evidence" value="ECO:0007669"/>
    <property type="project" value="InterPro"/>
</dbReference>
<feature type="compositionally biased region" description="Low complexity" evidence="3">
    <location>
        <begin position="77"/>
        <end position="96"/>
    </location>
</feature>
<accession>A0A496PGK6</accession>
<dbReference type="EMBL" id="QQXL01000008">
    <property type="protein sequence ID" value="RKW69609.1"/>
    <property type="molecule type" value="Genomic_DNA"/>
</dbReference>
<dbReference type="GO" id="GO:0016020">
    <property type="term" value="C:membrane"/>
    <property type="evidence" value="ECO:0007669"/>
    <property type="project" value="TreeGrafter"/>
</dbReference>
<dbReference type="RefSeq" id="WP_121485939.1">
    <property type="nucleotide sequence ID" value="NZ_QQXL01000008.1"/>
</dbReference>
<dbReference type="GO" id="GO:0016810">
    <property type="term" value="F:hydrolase activity, acting on carbon-nitrogen (but not peptide) bonds"/>
    <property type="evidence" value="ECO:0007669"/>
    <property type="project" value="InterPro"/>
</dbReference>
<dbReference type="Proteomes" id="UP000273119">
    <property type="component" value="Unassembled WGS sequence"/>
</dbReference>
<dbReference type="Pfam" id="PF01522">
    <property type="entry name" value="Polysacc_deac_1"/>
    <property type="match status" value="1"/>
</dbReference>
<dbReference type="InterPro" id="IPR002509">
    <property type="entry name" value="NODB_dom"/>
</dbReference>
<dbReference type="InterPro" id="IPR050248">
    <property type="entry name" value="Polysacc_deacetylase_ArnD"/>
</dbReference>
<reference evidence="6 7" key="1">
    <citation type="submission" date="2018-07" db="EMBL/GenBank/DDBJ databases">
        <title>Arthrobacter sp. nov., isolated from raw cow's milk with high bacterial count.</title>
        <authorList>
            <person name="Hahne J."/>
            <person name="Isele D."/>
            <person name="Lipski A."/>
        </authorList>
    </citation>
    <scope>NUCLEOTIDE SEQUENCE [LARGE SCALE GENOMIC DNA]</scope>
    <source>
        <strain evidence="6 7">JZ R-183</strain>
    </source>
</reference>
<comment type="caution">
    <text evidence="6">The sequence shown here is derived from an EMBL/GenBank/DDBJ whole genome shotgun (WGS) entry which is preliminary data.</text>
</comment>
<name>A0A496PGK6_9MICC</name>
<feature type="chain" id="PRO_5039027377" evidence="4">
    <location>
        <begin position="24"/>
        <end position="309"/>
    </location>
</feature>
<keyword evidence="4" id="KW-0732">Signal</keyword>
<dbReference type="SUPFAM" id="SSF88713">
    <property type="entry name" value="Glycoside hydrolase/deacetylase"/>
    <property type="match status" value="1"/>
</dbReference>
<proteinExistence type="predicted"/>
<dbReference type="PROSITE" id="PS51318">
    <property type="entry name" value="TAT"/>
    <property type="match status" value="1"/>
</dbReference>
<feature type="signal peptide" evidence="4">
    <location>
        <begin position="1"/>
        <end position="23"/>
    </location>
</feature>
<dbReference type="InterPro" id="IPR006311">
    <property type="entry name" value="TAT_signal"/>
</dbReference>
<dbReference type="PROSITE" id="PS51677">
    <property type="entry name" value="NODB"/>
    <property type="match status" value="1"/>
</dbReference>
<feature type="domain" description="NodB homology" evidence="5">
    <location>
        <begin position="112"/>
        <end position="285"/>
    </location>
</feature>
<evidence type="ECO:0000256" key="1">
    <source>
        <dbReference type="ARBA" id="ARBA00022723"/>
    </source>
</evidence>
<keyword evidence="7" id="KW-1185">Reference proteome</keyword>
<evidence type="ECO:0000256" key="2">
    <source>
        <dbReference type="ARBA" id="ARBA00022801"/>
    </source>
</evidence>
<evidence type="ECO:0000256" key="4">
    <source>
        <dbReference type="SAM" id="SignalP"/>
    </source>
</evidence>
<organism evidence="6 7">
    <name type="scientific">Galactobacter caseinivorans</name>
    <dbReference type="NCBI Taxonomy" id="2676123"/>
    <lineage>
        <taxon>Bacteria</taxon>
        <taxon>Bacillati</taxon>
        <taxon>Actinomycetota</taxon>
        <taxon>Actinomycetes</taxon>
        <taxon>Micrococcales</taxon>
        <taxon>Micrococcaceae</taxon>
        <taxon>Galactobacter</taxon>
    </lineage>
</organism>
<protein>
    <submittedName>
        <fullName evidence="6">Hydrolase</fullName>
    </submittedName>
</protein>
<dbReference type="InterPro" id="IPR011330">
    <property type="entry name" value="Glyco_hydro/deAcase_b/a-brl"/>
</dbReference>
<dbReference type="PANTHER" id="PTHR10587:SF133">
    <property type="entry name" value="CHITIN DEACETYLASE 1-RELATED"/>
    <property type="match status" value="1"/>
</dbReference>
<evidence type="ECO:0000313" key="7">
    <source>
        <dbReference type="Proteomes" id="UP000273119"/>
    </source>
</evidence>
<dbReference type="GO" id="GO:0046872">
    <property type="term" value="F:metal ion binding"/>
    <property type="evidence" value="ECO:0007669"/>
    <property type="project" value="UniProtKB-KW"/>
</dbReference>
<evidence type="ECO:0000313" key="6">
    <source>
        <dbReference type="EMBL" id="RKW69609.1"/>
    </source>
</evidence>